<dbReference type="InterPro" id="IPR021835">
    <property type="entry name" value="DUF3427"/>
</dbReference>
<evidence type="ECO:0000313" key="1">
    <source>
        <dbReference type="EMBL" id="NDS68779.1"/>
    </source>
</evidence>
<dbReference type="GO" id="GO:0005524">
    <property type="term" value="F:ATP binding"/>
    <property type="evidence" value="ECO:0007669"/>
    <property type="project" value="InterPro"/>
</dbReference>
<dbReference type="REBASE" id="506376">
    <property type="entry name" value="FtuT0013ORF900P"/>
</dbReference>
<dbReference type="PROSITE" id="PS51194">
    <property type="entry name" value="HELICASE_CTER"/>
    <property type="match status" value="1"/>
</dbReference>
<dbReference type="CDD" id="cd18799">
    <property type="entry name" value="SF2_C_EcoAI-like"/>
    <property type="match status" value="1"/>
</dbReference>
<dbReference type="KEGG" id="ftz:CH68_191"/>
<keyword evidence="1" id="KW-0378">Hydrolase</keyword>
<reference evidence="1" key="2">
    <citation type="submission" date="2020-02" db="EMBL/GenBank/DDBJ databases">
        <title>Using affinity propagation clustering for identifying bacterial clades and subclades with whole-genome sequences of Francisella tularensis.</title>
        <authorList>
            <person name="Homeier-Bachmann T."/>
            <person name="Abdel-Glil M.Y."/>
            <person name="Hackbart A."/>
            <person name="Hotzel H."/>
            <person name="Tomaso H."/>
        </authorList>
    </citation>
    <scope>NUCLEOTIDE SEQUENCE</scope>
    <source>
        <strain evidence="1">15T0085</strain>
    </source>
</reference>
<dbReference type="HOGENOM" id="CLU_005588_1_0_6"/>
<keyword evidence="1" id="KW-0067">ATP-binding</keyword>
<protein>
    <submittedName>
        <fullName evidence="1">DEAD/DEAH box helicase</fullName>
    </submittedName>
</protein>
<dbReference type="SUPFAM" id="SSF52540">
    <property type="entry name" value="P-loop containing nucleoside triphosphate hydrolases"/>
    <property type="match status" value="1"/>
</dbReference>
<gene>
    <name evidence="1" type="ORF">FWI86_07100</name>
</gene>
<dbReference type="Pfam" id="PF00271">
    <property type="entry name" value="Helicase_C"/>
    <property type="match status" value="1"/>
</dbReference>
<dbReference type="EMBL" id="JAAGJP010000048">
    <property type="protein sequence ID" value="NDS68779.1"/>
    <property type="molecule type" value="Genomic_DNA"/>
</dbReference>
<organism evidence="1">
    <name type="scientific">Francisella tularensis subsp. holarctica</name>
    <dbReference type="NCBI Taxonomy" id="119857"/>
    <lineage>
        <taxon>Bacteria</taxon>
        <taxon>Pseudomonadati</taxon>
        <taxon>Pseudomonadota</taxon>
        <taxon>Gammaproteobacteria</taxon>
        <taxon>Thiotrichales</taxon>
        <taxon>Francisellaceae</taxon>
        <taxon>Francisella</taxon>
    </lineage>
</organism>
<dbReference type="GO" id="GO:0003677">
    <property type="term" value="F:DNA binding"/>
    <property type="evidence" value="ECO:0007669"/>
    <property type="project" value="InterPro"/>
</dbReference>
<dbReference type="InterPro" id="IPR014001">
    <property type="entry name" value="Helicase_ATP-bd"/>
</dbReference>
<dbReference type="SMART" id="SM00490">
    <property type="entry name" value="HELICc"/>
    <property type="match status" value="1"/>
</dbReference>
<dbReference type="AlphaFoldDB" id="A0A0B6E525"/>
<dbReference type="eggNOG" id="COG3587">
    <property type="taxonomic scope" value="Bacteria"/>
</dbReference>
<dbReference type="SMART" id="SM00487">
    <property type="entry name" value="DEXDc"/>
    <property type="match status" value="1"/>
</dbReference>
<dbReference type="CDD" id="cd09204">
    <property type="entry name" value="PLDc_N_DEXD_b2"/>
    <property type="match status" value="1"/>
</dbReference>
<dbReference type="InterPro" id="IPR001650">
    <property type="entry name" value="Helicase_C-like"/>
</dbReference>
<dbReference type="OMA" id="YNLAYEI"/>
<dbReference type="CDD" id="cd18032">
    <property type="entry name" value="DEXHc_RE_I_III_res"/>
    <property type="match status" value="1"/>
</dbReference>
<dbReference type="InterPro" id="IPR027417">
    <property type="entry name" value="P-loop_NTPase"/>
</dbReference>
<dbReference type="PANTHER" id="PTHR47962">
    <property type="entry name" value="ATP-DEPENDENT HELICASE LHR-RELATED-RELATED"/>
    <property type="match status" value="1"/>
</dbReference>
<name>A0A0B6E525_FRATU</name>
<dbReference type="REBASE" id="506360">
    <property type="entry name" value="FtuT0052ORF820P"/>
</dbReference>
<dbReference type="REBASE" id="102590">
    <property type="entry name" value="FtuFTT1ORF538P"/>
</dbReference>
<dbReference type="Pfam" id="PF11907">
    <property type="entry name" value="DUF3427"/>
    <property type="match status" value="1"/>
</dbReference>
<dbReference type="PROSITE" id="PS51192">
    <property type="entry name" value="HELICASE_ATP_BIND_1"/>
    <property type="match status" value="1"/>
</dbReference>
<dbReference type="KEGG" id="ftv:CH67_456"/>
<dbReference type="Pfam" id="PF04851">
    <property type="entry name" value="ResIII"/>
    <property type="match status" value="1"/>
</dbReference>
<sequence>MIQDSKQFLTNSRKSKILDEIINQFENCEEFIISVAFITFSGVVCILEVLRQLRAKGIKGKILTGCYLNFTEPKALKKLLEFDNIELKILNDENFHAKGFFFRNKDSWQIILGSSNLTQSALTINNEWNLLIKTSLADVTTQQILAEFDYLFDRAKYPSDILDEYIQIYQRASKLANKSIQRISHKIQPNKIQCEALESLRQLRDSGKNKALIISATGTGKTFLSAFDIASIKPKRCLFVVHRTNIAIKAQETFAKVISDKTLGLYTGGNKTSAEYLFATVQTLKNSKVLANFKSQEFEYIIIDEVHHAEAESYKKVLAHFTPKFLLGMTATPERSDAADIFKLFDYNIAYEIRLHQALEQDLLCPFHYFAVEDLYLESEEILAKNFAKLVSDVRVEHIIEKINFYGYSGQSRAALMFVSNVDEAKELATKLSNKGIKAKALSSQDSEQIRQTTIAQLESGELEIIVTVDIFNEGVDIPCINQIILLRPTQSAIVYIQQLGRGLRKYKDKKFVVILDFIANYTNNFLIAVALSGDNSYDKDELKKFVVSPNNYLAGKSTITFSSIAKEIIYKNIQKTNFSQLKNIKRDYTQLKKELGRIPSLVDFQHYNFISPEVILSTKDTYYDVLKAFKEDIINLDIRQYNILKFLSKEFTPAKRLYEILILEELFKSNSISISELETSLKASLVDFEKTSFTNALLHLSLQIFTINAGRQDYEPLISVNAQEVSLLVADLINKNSFLYKQIIDLIAYNKLIYARKYSQNKSHGLAMYAKYTKKEIAHLLNQDYTNGGVNLAGYRAFGSKALLFMTFDEYKKFGLYDNKFISQQAFSYYSRAAKTLDDPLEKALVENSYQSYVFARINKHDSYFFLGLVSKCLEAKEINASKKLVSYIFELEKPIPKEIWQYFTTIYKNKI</sequence>
<reference evidence="1" key="1">
    <citation type="submission" date="2019-08" db="EMBL/GenBank/DDBJ databases">
        <authorList>
            <person name="Busch A."/>
        </authorList>
    </citation>
    <scope>NUCLEOTIDE SEQUENCE</scope>
    <source>
        <strain evidence="1">15T0085</strain>
    </source>
</reference>
<dbReference type="SUPFAM" id="SSF56024">
    <property type="entry name" value="Phospholipase D/nuclease"/>
    <property type="match status" value="1"/>
</dbReference>
<keyword evidence="1" id="KW-0547">Nucleotide-binding</keyword>
<dbReference type="Pfam" id="PF26350">
    <property type="entry name" value="DUF8090"/>
    <property type="match status" value="1"/>
</dbReference>
<dbReference type="eggNOG" id="COG3886">
    <property type="taxonomic scope" value="Bacteria"/>
</dbReference>
<proteinExistence type="predicted"/>
<dbReference type="InterPro" id="IPR025202">
    <property type="entry name" value="PLD-like_dom"/>
</dbReference>
<dbReference type="eggNOG" id="COG1061">
    <property type="taxonomic scope" value="Bacteria"/>
</dbReference>
<dbReference type="Pfam" id="PF13091">
    <property type="entry name" value="PLDc_2"/>
    <property type="match status" value="1"/>
</dbReference>
<keyword evidence="1" id="KW-0347">Helicase</keyword>
<dbReference type="GO" id="GO:0016887">
    <property type="term" value="F:ATP hydrolysis activity"/>
    <property type="evidence" value="ECO:0007669"/>
    <property type="project" value="TreeGrafter"/>
</dbReference>
<dbReference type="InterPro" id="IPR052511">
    <property type="entry name" value="ATP-dep_Helicase"/>
</dbReference>
<dbReference type="PANTHER" id="PTHR47962:SF7">
    <property type="entry name" value="MITOCHONDRIAL ATP-DEPENDENT HELICASE IRC3-RELATED"/>
    <property type="match status" value="1"/>
</dbReference>
<dbReference type="RefSeq" id="WP_011648561.1">
    <property type="nucleotide sequence ID" value="NZ_CP009693.1"/>
</dbReference>
<comment type="caution">
    <text evidence="1">The sequence shown here is derived from an EMBL/GenBank/DDBJ whole genome shotgun (WGS) entry which is preliminary data.</text>
</comment>
<dbReference type="GO" id="GO:0004386">
    <property type="term" value="F:helicase activity"/>
    <property type="evidence" value="ECO:0007669"/>
    <property type="project" value="UniProtKB-KW"/>
</dbReference>
<dbReference type="InterPro" id="IPR006935">
    <property type="entry name" value="Helicase/UvrB_N"/>
</dbReference>
<dbReference type="Gene3D" id="3.40.50.300">
    <property type="entry name" value="P-loop containing nucleotide triphosphate hydrolases"/>
    <property type="match status" value="2"/>
</dbReference>
<dbReference type="Gene3D" id="3.30.870.10">
    <property type="entry name" value="Endonuclease Chain A"/>
    <property type="match status" value="1"/>
</dbReference>
<dbReference type="KEGG" id="ftc:DA46_538"/>
<accession>A0A0B6E525</accession>
<dbReference type="InterPro" id="IPR058403">
    <property type="entry name" value="DUF8090"/>
</dbReference>